<reference evidence="1 2" key="1">
    <citation type="submission" date="2019-05" db="EMBL/GenBank/DDBJ databases">
        <title>Another draft genome of Portunus trituberculatus and its Hox gene families provides insights of decapod evolution.</title>
        <authorList>
            <person name="Jeong J.-H."/>
            <person name="Song I."/>
            <person name="Kim S."/>
            <person name="Choi T."/>
            <person name="Kim D."/>
            <person name="Ryu S."/>
            <person name="Kim W."/>
        </authorList>
    </citation>
    <scope>NUCLEOTIDE SEQUENCE [LARGE SCALE GENOMIC DNA]</scope>
    <source>
        <tissue evidence="1">Muscle</tissue>
    </source>
</reference>
<organism evidence="1 2">
    <name type="scientific">Portunus trituberculatus</name>
    <name type="common">Swimming crab</name>
    <name type="synonym">Neptunus trituberculatus</name>
    <dbReference type="NCBI Taxonomy" id="210409"/>
    <lineage>
        <taxon>Eukaryota</taxon>
        <taxon>Metazoa</taxon>
        <taxon>Ecdysozoa</taxon>
        <taxon>Arthropoda</taxon>
        <taxon>Crustacea</taxon>
        <taxon>Multicrustacea</taxon>
        <taxon>Malacostraca</taxon>
        <taxon>Eumalacostraca</taxon>
        <taxon>Eucarida</taxon>
        <taxon>Decapoda</taxon>
        <taxon>Pleocyemata</taxon>
        <taxon>Brachyura</taxon>
        <taxon>Eubrachyura</taxon>
        <taxon>Portunoidea</taxon>
        <taxon>Portunidae</taxon>
        <taxon>Portuninae</taxon>
        <taxon>Portunus</taxon>
    </lineage>
</organism>
<name>A0A5B7FPL9_PORTR</name>
<protein>
    <submittedName>
        <fullName evidence="1">Uncharacterized protein</fullName>
    </submittedName>
</protein>
<keyword evidence="2" id="KW-1185">Reference proteome</keyword>
<comment type="caution">
    <text evidence="1">The sequence shown here is derived from an EMBL/GenBank/DDBJ whole genome shotgun (WGS) entry which is preliminary data.</text>
</comment>
<dbReference type="AlphaFoldDB" id="A0A5B7FPL9"/>
<proteinExistence type="predicted"/>
<accession>A0A5B7FPL9</accession>
<evidence type="ECO:0000313" key="2">
    <source>
        <dbReference type="Proteomes" id="UP000324222"/>
    </source>
</evidence>
<evidence type="ECO:0000313" key="1">
    <source>
        <dbReference type="EMBL" id="MPC47209.1"/>
    </source>
</evidence>
<dbReference type="Proteomes" id="UP000324222">
    <property type="component" value="Unassembled WGS sequence"/>
</dbReference>
<dbReference type="EMBL" id="VSRR010007618">
    <property type="protein sequence ID" value="MPC47209.1"/>
    <property type="molecule type" value="Genomic_DNA"/>
</dbReference>
<sequence length="88" mass="9700">MDRQISRWEGTRISLAGRGSCGARLRGGTSLCHVTLRRPEYSMTRMVCVMLVSAWCTGATGLRELFALPPPERKPVVRRVTGEEGSHG</sequence>
<gene>
    <name evidence="1" type="ORF">E2C01_040948</name>
</gene>